<evidence type="ECO:0000313" key="2">
    <source>
        <dbReference type="Proteomes" id="UP000431401"/>
    </source>
</evidence>
<accession>A0A7K0DYE0</accession>
<dbReference type="AlphaFoldDB" id="A0A7K0DYE0"/>
<keyword evidence="2" id="KW-1185">Reference proteome</keyword>
<organism evidence="1 2">
    <name type="scientific">Nocardia aurantia</name>
    <dbReference type="NCBI Taxonomy" id="2585199"/>
    <lineage>
        <taxon>Bacteria</taxon>
        <taxon>Bacillati</taxon>
        <taxon>Actinomycetota</taxon>
        <taxon>Actinomycetes</taxon>
        <taxon>Mycobacteriales</taxon>
        <taxon>Nocardiaceae</taxon>
        <taxon>Nocardia</taxon>
    </lineage>
</organism>
<proteinExistence type="predicted"/>
<sequence>MEPASLGIAAAALLATKFGEGLAKDAGSSSWNAITRLRTLVSAKFGYEPEVVPTEPADPAADRRVTAEAIDAAARADPHFAAGLRSVLAEAGGNGRGATIIANAHDNAKQPIVNGDVRGGLRL</sequence>
<dbReference type="Proteomes" id="UP000431401">
    <property type="component" value="Unassembled WGS sequence"/>
</dbReference>
<dbReference type="EMBL" id="WEGI01000015">
    <property type="protein sequence ID" value="MQY30820.1"/>
    <property type="molecule type" value="Genomic_DNA"/>
</dbReference>
<reference evidence="1 2" key="1">
    <citation type="submission" date="2019-10" db="EMBL/GenBank/DDBJ databases">
        <title>Nocardia macrotermitis sp. nov. and Nocardia aurantia sp. nov., isolated from the gut of fungus growing-termite Macrotermes natalensis.</title>
        <authorList>
            <person name="Benndorf R."/>
            <person name="Schwitalla J."/>
            <person name="Martin K."/>
            <person name="De Beer W."/>
            <person name="Kaster A.-K."/>
            <person name="Vollmers J."/>
            <person name="Poulsen M."/>
            <person name="Beemelmanns C."/>
        </authorList>
    </citation>
    <scope>NUCLEOTIDE SEQUENCE [LARGE SCALE GENOMIC DNA]</scope>
    <source>
        <strain evidence="1 2">RB56</strain>
    </source>
</reference>
<protein>
    <submittedName>
        <fullName evidence="1">Uncharacterized protein</fullName>
    </submittedName>
</protein>
<dbReference type="OrthoDB" id="4567744at2"/>
<comment type="caution">
    <text evidence="1">The sequence shown here is derived from an EMBL/GenBank/DDBJ whole genome shotgun (WGS) entry which is preliminary data.</text>
</comment>
<dbReference type="RefSeq" id="WP_153348079.1">
    <property type="nucleotide sequence ID" value="NZ_WEGI01000015.1"/>
</dbReference>
<evidence type="ECO:0000313" key="1">
    <source>
        <dbReference type="EMBL" id="MQY30820.1"/>
    </source>
</evidence>
<name>A0A7K0DYE0_9NOCA</name>
<gene>
    <name evidence="1" type="ORF">NRB56_64240</name>
</gene>